<dbReference type="EMBL" id="FRAT01000002">
    <property type="protein sequence ID" value="SHK40394.1"/>
    <property type="molecule type" value="Genomic_DNA"/>
</dbReference>
<reference evidence="3 4" key="1">
    <citation type="submission" date="2016-11" db="EMBL/GenBank/DDBJ databases">
        <authorList>
            <person name="Varghese N."/>
            <person name="Submissions S."/>
        </authorList>
    </citation>
    <scope>NUCLEOTIDE SEQUENCE [LARGE SCALE GENOMIC DNA]</scope>
    <source>
        <strain evidence="3 4">CGMCC 1.12174</strain>
        <strain evidence="2 5">DSM 26351</strain>
    </source>
</reference>
<evidence type="ECO:0000256" key="1">
    <source>
        <dbReference type="SAM" id="SignalP"/>
    </source>
</evidence>
<comment type="caution">
    <text evidence="3">The sequence shown here is derived from an EMBL/GenBank/DDBJ whole genome shotgun (WGS) entry which is preliminary data.</text>
</comment>
<keyword evidence="5" id="KW-1185">Reference proteome</keyword>
<dbReference type="Proteomes" id="UP000184031">
    <property type="component" value="Unassembled WGS sequence"/>
</dbReference>
<name>A0A1M6S6H1_9FLAO</name>
<accession>A0A1M6S6H1</accession>
<evidence type="ECO:0000313" key="5">
    <source>
        <dbReference type="Proteomes" id="UP000198940"/>
    </source>
</evidence>
<feature type="chain" id="PRO_5009920803" description="Lipocalin-like domain-containing protein" evidence="1">
    <location>
        <begin position="21"/>
        <end position="140"/>
    </location>
</feature>
<dbReference type="STRING" id="1055723.SAMN05216293_1010"/>
<evidence type="ECO:0008006" key="6">
    <source>
        <dbReference type="Google" id="ProtNLM"/>
    </source>
</evidence>
<feature type="signal peptide" evidence="1">
    <location>
        <begin position="1"/>
        <end position="20"/>
    </location>
</feature>
<dbReference type="EMBL" id="FOKU01000002">
    <property type="protein sequence ID" value="SFB78725.1"/>
    <property type="molecule type" value="Genomic_DNA"/>
</dbReference>
<dbReference type="Proteomes" id="UP000198940">
    <property type="component" value="Unassembled WGS sequence"/>
</dbReference>
<evidence type="ECO:0000313" key="3">
    <source>
        <dbReference type="EMBL" id="SHK40394.1"/>
    </source>
</evidence>
<dbReference type="AlphaFoldDB" id="A0A1M6S6H1"/>
<dbReference type="RefSeq" id="WP_072877533.1">
    <property type="nucleotide sequence ID" value="NZ_FOKU01000002.1"/>
</dbReference>
<gene>
    <name evidence="2" type="ORF">SAMN04487891_102331</name>
    <name evidence="3" type="ORF">SAMN05216293_1010</name>
</gene>
<proteinExistence type="predicted"/>
<sequence length="140" mass="16484">MRQIFPFMLLLMLWSCKKTAVAEADLQYLNGYWEIAEVEFPDGSKKQYSVNPSIDFIKLKDGEGFRKKMQPQFDGSYDTSNDTEFFTVSENQETYTLRYKNEFSEWEEKLVSVDSLSFSVTNEEGVTYSYKRFQPIKIPK</sequence>
<organism evidence="3 4">
    <name type="scientific">Flagellimonas taeanensis</name>
    <dbReference type="NCBI Taxonomy" id="1005926"/>
    <lineage>
        <taxon>Bacteria</taxon>
        <taxon>Pseudomonadati</taxon>
        <taxon>Bacteroidota</taxon>
        <taxon>Flavobacteriia</taxon>
        <taxon>Flavobacteriales</taxon>
        <taxon>Flavobacteriaceae</taxon>
        <taxon>Flagellimonas</taxon>
    </lineage>
</organism>
<evidence type="ECO:0000313" key="2">
    <source>
        <dbReference type="EMBL" id="SFB78725.1"/>
    </source>
</evidence>
<evidence type="ECO:0000313" key="4">
    <source>
        <dbReference type="Proteomes" id="UP000184031"/>
    </source>
</evidence>
<protein>
    <recommendedName>
        <fullName evidence="6">Lipocalin-like domain-containing protein</fullName>
    </recommendedName>
</protein>
<dbReference type="OrthoDB" id="1143855at2"/>
<keyword evidence="1" id="KW-0732">Signal</keyword>